<dbReference type="GO" id="GO:0004674">
    <property type="term" value="F:protein serine/threonine kinase activity"/>
    <property type="evidence" value="ECO:0007669"/>
    <property type="project" value="UniProtKB-KW"/>
</dbReference>
<dbReference type="CDD" id="cd14014">
    <property type="entry name" value="STKc_PknB_like"/>
    <property type="match status" value="1"/>
</dbReference>
<dbReference type="PROSITE" id="PS50011">
    <property type="entry name" value="PROTEIN_KINASE_DOM"/>
    <property type="match status" value="1"/>
</dbReference>
<dbReference type="STRING" id="1218508.JG29_06410"/>
<reference evidence="13 14" key="1">
    <citation type="submission" date="2014-12" db="EMBL/GenBank/DDBJ databases">
        <title>Comparative genomics of the lactic acid bacteria isolated from the honey bee gut.</title>
        <authorList>
            <person name="Ellegaard K.M."/>
            <person name="Tamarit D."/>
            <person name="Javelind E."/>
            <person name="Olofsson T."/>
            <person name="Andersson S.G."/>
            <person name="Vasquez A."/>
        </authorList>
    </citation>
    <scope>NUCLEOTIDE SEQUENCE [LARGE SCALE GENOMIC DNA]</scope>
    <source>
        <strain evidence="13 14">Hon2</strain>
    </source>
</reference>
<dbReference type="SMART" id="SM00740">
    <property type="entry name" value="PASTA"/>
    <property type="match status" value="3"/>
</dbReference>
<sequence length="654" mass="72404">MINKGDLIAKRYLILDTLGEGGMSNVYLAEDTYLHRKVALKSLRADLQNDQQIRLRFQRESRAMSKLSSPYIVNILDVGDEELPFIVMEYVPGCSLKKYIKQNYPLPYQQVVDLMEEILKGVAVAHTHGIIHRDLKPQNVMITPDHHAKVADFGIALSQGEQSITQTNSTMGSVHYMAPERVRGQQASIQSDIYALGIILYEMLTNKLPFDGDTSLAIALKHFNEATPSLRREHPDIPQALENVVFKATAKDSKQRYTSALAMAADLKTTLSPQRAHEPVFVALAADTKPIGNDEEKTKVMAQVADDNKNKAQNKPGKKPWYQKKWLWLISLLGVVLAIIGLIWLNDRKEVSVPDVANLSPAQARAVLGNSQLKAQISGNEYSNRVAKNNIIRSLPPKGTHLKSGSAVKLIRSLGPKKYSVPNVVGDNYYEARQKLMRAGFKVKRSNRYSAEVAAGTIIKQSPQAKKKVVFRKKTVRLTVSLGQKNYSFPLKDLTGYNLRGAQDYANEEGLQLVIKNIASNSVDKGIVISQAPAAGTQVLRGSTLTVNISSGKLNTNETSSNTNEFNNDLTGNPVQTVTRVLTIPFNDQDNHTSNQVQIYIKDAAHNLNEVYRTMNIDSSTQVTVPFQLNKGQMGQYRIVNDGKVVETGNVTAG</sequence>
<feature type="domain" description="PASTA" evidence="12">
    <location>
        <begin position="415"/>
        <end position="484"/>
    </location>
</feature>
<dbReference type="AlphaFoldDB" id="A0A0F4KR88"/>
<dbReference type="InterPro" id="IPR017441">
    <property type="entry name" value="Protein_kinase_ATP_BS"/>
</dbReference>
<protein>
    <recommendedName>
        <fullName evidence="1">non-specific serine/threonine protein kinase</fullName>
        <ecNumber evidence="1">2.7.11.1</ecNumber>
    </recommendedName>
</protein>
<dbReference type="InterPro" id="IPR000719">
    <property type="entry name" value="Prot_kinase_dom"/>
</dbReference>
<dbReference type="InterPro" id="IPR005543">
    <property type="entry name" value="PASTA_dom"/>
</dbReference>
<keyword evidence="6 9" id="KW-0067">ATP-binding</keyword>
<dbReference type="OrthoDB" id="9788659at2"/>
<dbReference type="Pfam" id="PF21160">
    <property type="entry name" value="PrkC-like_PASTA-like"/>
    <property type="match status" value="1"/>
</dbReference>
<dbReference type="PANTHER" id="PTHR43289">
    <property type="entry name" value="MITOGEN-ACTIVATED PROTEIN KINASE KINASE KINASE 20-RELATED"/>
    <property type="match status" value="1"/>
</dbReference>
<dbReference type="PATRIC" id="fig|1218508.4.peg.656"/>
<dbReference type="Pfam" id="PF00069">
    <property type="entry name" value="Pkinase"/>
    <property type="match status" value="1"/>
</dbReference>
<evidence type="ECO:0000256" key="8">
    <source>
        <dbReference type="ARBA" id="ARBA00048679"/>
    </source>
</evidence>
<dbReference type="FunFam" id="1.10.510.10:FF:000021">
    <property type="entry name" value="Serine/threonine protein kinase"/>
    <property type="match status" value="1"/>
</dbReference>
<keyword evidence="10" id="KW-0472">Membrane</keyword>
<keyword evidence="4 9" id="KW-0547">Nucleotide-binding</keyword>
<keyword evidence="10" id="KW-1133">Transmembrane helix</keyword>
<keyword evidence="3" id="KW-0808">Transferase</keyword>
<dbReference type="PROSITE" id="PS51178">
    <property type="entry name" value="PASTA"/>
    <property type="match status" value="3"/>
</dbReference>
<evidence type="ECO:0000313" key="13">
    <source>
        <dbReference type="EMBL" id="KJY49187.1"/>
    </source>
</evidence>
<dbReference type="Pfam" id="PF03793">
    <property type="entry name" value="PASTA"/>
    <property type="match status" value="3"/>
</dbReference>
<evidence type="ECO:0000256" key="3">
    <source>
        <dbReference type="ARBA" id="ARBA00022679"/>
    </source>
</evidence>
<dbReference type="HOGENOM" id="CLU_000288_135_2_9"/>
<evidence type="ECO:0000259" key="12">
    <source>
        <dbReference type="PROSITE" id="PS51178"/>
    </source>
</evidence>
<name>A0A0F4KR88_9LACO</name>
<feature type="transmembrane region" description="Helical" evidence="10">
    <location>
        <begin position="326"/>
        <end position="345"/>
    </location>
</feature>
<dbReference type="PROSITE" id="PS00108">
    <property type="entry name" value="PROTEIN_KINASE_ST"/>
    <property type="match status" value="1"/>
</dbReference>
<dbReference type="CDD" id="cd06577">
    <property type="entry name" value="PASTA_pknB"/>
    <property type="match status" value="3"/>
</dbReference>
<feature type="binding site" evidence="9">
    <location>
        <position position="41"/>
    </location>
    <ligand>
        <name>ATP</name>
        <dbReference type="ChEBI" id="CHEBI:30616"/>
    </ligand>
</feature>
<comment type="catalytic activity">
    <reaction evidence="7">
        <text>L-threonyl-[protein] + ATP = O-phospho-L-threonyl-[protein] + ADP + H(+)</text>
        <dbReference type="Rhea" id="RHEA:46608"/>
        <dbReference type="Rhea" id="RHEA-COMP:11060"/>
        <dbReference type="Rhea" id="RHEA-COMP:11605"/>
        <dbReference type="ChEBI" id="CHEBI:15378"/>
        <dbReference type="ChEBI" id="CHEBI:30013"/>
        <dbReference type="ChEBI" id="CHEBI:30616"/>
        <dbReference type="ChEBI" id="CHEBI:61977"/>
        <dbReference type="ChEBI" id="CHEBI:456216"/>
        <dbReference type="EC" id="2.7.11.1"/>
    </reaction>
</comment>
<feature type="domain" description="PASTA" evidence="12">
    <location>
        <begin position="485"/>
        <end position="551"/>
    </location>
</feature>
<dbReference type="NCBIfam" id="NF033483">
    <property type="entry name" value="PknB_PASTA_kin"/>
    <property type="match status" value="1"/>
</dbReference>
<dbReference type="Proteomes" id="UP000033695">
    <property type="component" value="Unassembled WGS sequence"/>
</dbReference>
<dbReference type="RefSeq" id="WP_045922491.1">
    <property type="nucleotide sequence ID" value="NZ_JBHTHW010000003.1"/>
</dbReference>
<dbReference type="InterPro" id="IPR008271">
    <property type="entry name" value="Ser/Thr_kinase_AS"/>
</dbReference>
<evidence type="ECO:0000256" key="2">
    <source>
        <dbReference type="ARBA" id="ARBA00022527"/>
    </source>
</evidence>
<dbReference type="EMBL" id="JXBZ01000005">
    <property type="protein sequence ID" value="KJY49187.1"/>
    <property type="molecule type" value="Genomic_DNA"/>
</dbReference>
<organism evidence="13 14">
    <name type="scientific">Bombilactobacillus mellis</name>
    <dbReference type="NCBI Taxonomy" id="1218508"/>
    <lineage>
        <taxon>Bacteria</taxon>
        <taxon>Bacillati</taxon>
        <taxon>Bacillota</taxon>
        <taxon>Bacilli</taxon>
        <taxon>Lactobacillales</taxon>
        <taxon>Lactobacillaceae</taxon>
        <taxon>Bombilactobacillus</taxon>
    </lineage>
</organism>
<dbReference type="PROSITE" id="PS00107">
    <property type="entry name" value="PROTEIN_KINASE_ATP"/>
    <property type="match status" value="1"/>
</dbReference>
<evidence type="ECO:0000256" key="10">
    <source>
        <dbReference type="SAM" id="Phobius"/>
    </source>
</evidence>
<dbReference type="Gene3D" id="1.10.510.10">
    <property type="entry name" value="Transferase(Phosphotransferase) domain 1"/>
    <property type="match status" value="1"/>
</dbReference>
<dbReference type="SMART" id="SM00220">
    <property type="entry name" value="S_TKc"/>
    <property type="match status" value="1"/>
</dbReference>
<evidence type="ECO:0000256" key="7">
    <source>
        <dbReference type="ARBA" id="ARBA00047899"/>
    </source>
</evidence>
<dbReference type="PANTHER" id="PTHR43289:SF34">
    <property type="entry name" value="SERINE_THREONINE-PROTEIN KINASE YBDM-RELATED"/>
    <property type="match status" value="1"/>
</dbReference>
<evidence type="ECO:0000313" key="14">
    <source>
        <dbReference type="Proteomes" id="UP000033695"/>
    </source>
</evidence>
<keyword evidence="2 13" id="KW-0723">Serine/threonine-protein kinase</keyword>
<comment type="caution">
    <text evidence="13">The sequence shown here is derived from an EMBL/GenBank/DDBJ whole genome shotgun (WGS) entry which is preliminary data.</text>
</comment>
<dbReference type="EC" id="2.7.11.1" evidence="1"/>
<comment type="catalytic activity">
    <reaction evidence="8">
        <text>L-seryl-[protein] + ATP = O-phospho-L-seryl-[protein] + ADP + H(+)</text>
        <dbReference type="Rhea" id="RHEA:17989"/>
        <dbReference type="Rhea" id="RHEA-COMP:9863"/>
        <dbReference type="Rhea" id="RHEA-COMP:11604"/>
        <dbReference type="ChEBI" id="CHEBI:15378"/>
        <dbReference type="ChEBI" id="CHEBI:29999"/>
        <dbReference type="ChEBI" id="CHEBI:30616"/>
        <dbReference type="ChEBI" id="CHEBI:83421"/>
        <dbReference type="ChEBI" id="CHEBI:456216"/>
        <dbReference type="EC" id="2.7.11.1"/>
    </reaction>
</comment>
<dbReference type="GO" id="GO:0005524">
    <property type="term" value="F:ATP binding"/>
    <property type="evidence" value="ECO:0007669"/>
    <property type="project" value="UniProtKB-UniRule"/>
</dbReference>
<accession>A0A0F4KR88</accession>
<dbReference type="InterPro" id="IPR011009">
    <property type="entry name" value="Kinase-like_dom_sf"/>
</dbReference>
<gene>
    <name evidence="13" type="ORF">JG29_06410</name>
</gene>
<dbReference type="Gene3D" id="2.60.40.2560">
    <property type="match status" value="1"/>
</dbReference>
<feature type="domain" description="Protein kinase" evidence="11">
    <location>
        <begin position="12"/>
        <end position="281"/>
    </location>
</feature>
<evidence type="ECO:0000256" key="5">
    <source>
        <dbReference type="ARBA" id="ARBA00022777"/>
    </source>
</evidence>
<keyword evidence="14" id="KW-1185">Reference proteome</keyword>
<evidence type="ECO:0000256" key="4">
    <source>
        <dbReference type="ARBA" id="ARBA00022741"/>
    </source>
</evidence>
<dbReference type="SUPFAM" id="SSF56112">
    <property type="entry name" value="Protein kinase-like (PK-like)"/>
    <property type="match status" value="1"/>
</dbReference>
<feature type="domain" description="PASTA" evidence="12">
    <location>
        <begin position="348"/>
        <end position="414"/>
    </location>
</feature>
<evidence type="ECO:0000256" key="9">
    <source>
        <dbReference type="PROSITE-ProRule" id="PRU10141"/>
    </source>
</evidence>
<evidence type="ECO:0000256" key="1">
    <source>
        <dbReference type="ARBA" id="ARBA00012513"/>
    </source>
</evidence>
<evidence type="ECO:0000259" key="11">
    <source>
        <dbReference type="PROSITE" id="PS50011"/>
    </source>
</evidence>
<dbReference type="Gene3D" id="3.30.200.20">
    <property type="entry name" value="Phosphorylase Kinase, domain 1"/>
    <property type="match status" value="1"/>
</dbReference>
<dbReference type="FunFam" id="3.30.200.20:FF:000035">
    <property type="entry name" value="Serine/threonine protein kinase Stk1"/>
    <property type="match status" value="1"/>
</dbReference>
<proteinExistence type="predicted"/>
<dbReference type="Gene3D" id="3.30.10.20">
    <property type="match status" value="3"/>
</dbReference>
<evidence type="ECO:0000256" key="6">
    <source>
        <dbReference type="ARBA" id="ARBA00022840"/>
    </source>
</evidence>
<keyword evidence="10" id="KW-0812">Transmembrane</keyword>
<keyword evidence="5 13" id="KW-0418">Kinase</keyword>